<organism evidence="2 3">
    <name type="scientific">Photobacterium aphoticum</name>
    <dbReference type="NCBI Taxonomy" id="754436"/>
    <lineage>
        <taxon>Bacteria</taxon>
        <taxon>Pseudomonadati</taxon>
        <taxon>Pseudomonadota</taxon>
        <taxon>Gammaproteobacteria</taxon>
        <taxon>Vibrionales</taxon>
        <taxon>Vibrionaceae</taxon>
        <taxon>Photobacterium</taxon>
    </lineage>
</organism>
<evidence type="ECO:0000313" key="2">
    <source>
        <dbReference type="EMBL" id="GAL07216.1"/>
    </source>
</evidence>
<protein>
    <recommendedName>
        <fullName evidence="4">Superinfection immunity protein</fullName>
    </recommendedName>
</protein>
<proteinExistence type="predicted"/>
<keyword evidence="1" id="KW-0472">Membrane</keyword>
<feature type="transmembrane region" description="Helical" evidence="1">
    <location>
        <begin position="17"/>
        <end position="38"/>
    </location>
</feature>
<reference evidence="2 3" key="1">
    <citation type="journal article" date="2014" name="Genome Announc.">
        <title>Draft Genome Sequences of Two Vibrionaceae Species, Vibrio ponticus C121 and Photobacterium aphoticum C119, Isolated as Coral Reef Microbiota.</title>
        <authorList>
            <person name="Al-saari N."/>
            <person name="Meirelles P.M."/>
            <person name="Mino S."/>
            <person name="Suda W."/>
            <person name="Oshima K."/>
            <person name="Hattori M."/>
            <person name="Ohkuma M."/>
            <person name="Thompson F.L."/>
            <person name="Gomez-Gil B."/>
            <person name="Sawabe T."/>
            <person name="Sawabe T."/>
        </authorList>
    </citation>
    <scope>NUCLEOTIDE SEQUENCE [LARGE SCALE GENOMIC DNA]</scope>
    <source>
        <strain evidence="2 3">JCM 19237</strain>
    </source>
</reference>
<dbReference type="EMBL" id="BBMN01000015">
    <property type="protein sequence ID" value="GAL07216.1"/>
    <property type="molecule type" value="Genomic_DNA"/>
</dbReference>
<sequence>MDAVSILFDELSGQTHYIGVMFGLLGIACLWLLPVIFAAIHCPKYTKAIVVLNVVAFFITPMWVGLLVLTLLGRQVEAVLERSQCYFRRHLQRHLQRANDGQTPHTQTQYLSHTKTQQQQASVAGHLLGLWFVRDNQKWDKK</sequence>
<evidence type="ECO:0000256" key="1">
    <source>
        <dbReference type="SAM" id="Phobius"/>
    </source>
</evidence>
<gene>
    <name evidence="2" type="ORF">JCM19237_4632</name>
</gene>
<dbReference type="AlphaFoldDB" id="A0A090QWE3"/>
<keyword evidence="1" id="KW-0812">Transmembrane</keyword>
<comment type="caution">
    <text evidence="2">The sequence shown here is derived from an EMBL/GenBank/DDBJ whole genome shotgun (WGS) entry which is preliminary data.</text>
</comment>
<evidence type="ECO:0000313" key="3">
    <source>
        <dbReference type="Proteomes" id="UP000029227"/>
    </source>
</evidence>
<feature type="transmembrane region" description="Helical" evidence="1">
    <location>
        <begin position="50"/>
        <end position="72"/>
    </location>
</feature>
<keyword evidence="1" id="KW-1133">Transmembrane helix</keyword>
<dbReference type="Proteomes" id="UP000029227">
    <property type="component" value="Unassembled WGS sequence"/>
</dbReference>
<evidence type="ECO:0008006" key="4">
    <source>
        <dbReference type="Google" id="ProtNLM"/>
    </source>
</evidence>
<accession>A0A090QWE3</accession>
<name>A0A090QWE3_9GAMM</name>